<dbReference type="EMBL" id="BARW01025563">
    <property type="protein sequence ID" value="GAJ09952.1"/>
    <property type="molecule type" value="Genomic_DNA"/>
</dbReference>
<protein>
    <recommendedName>
        <fullName evidence="5">ATPase BadF/BadG/BcrA/BcrD type domain-containing protein</fullName>
    </recommendedName>
</protein>
<dbReference type="NCBIfam" id="TIGR00241">
    <property type="entry name" value="CoA_E_activ"/>
    <property type="match status" value="1"/>
</dbReference>
<dbReference type="PANTHER" id="PTHR32329">
    <property type="entry name" value="BIFUNCTIONAL PROTEIN [INCLUDES 2-HYDROXYACYL-COA DEHYDRATASE (N-TER) AND ITS ACTIVATOR DOMAIN (C_TERM)-RELATED"/>
    <property type="match status" value="1"/>
</dbReference>
<dbReference type="Gene3D" id="3.30.420.40">
    <property type="match status" value="2"/>
</dbReference>
<feature type="non-terminal residue" evidence="6">
    <location>
        <position position="1"/>
    </location>
</feature>
<dbReference type="InterPro" id="IPR008275">
    <property type="entry name" value="CoA_E_activase_dom"/>
</dbReference>
<name>X1V2D0_9ZZZZ</name>
<dbReference type="InterPro" id="IPR002731">
    <property type="entry name" value="ATPase_BadF"/>
</dbReference>
<keyword evidence="4" id="KW-0411">Iron-sulfur</keyword>
<dbReference type="GO" id="GO:0051536">
    <property type="term" value="F:iron-sulfur cluster binding"/>
    <property type="evidence" value="ECO:0007669"/>
    <property type="project" value="UniProtKB-KW"/>
</dbReference>
<dbReference type="InterPro" id="IPR051805">
    <property type="entry name" value="Dehydratase_Activator_Redct"/>
</dbReference>
<evidence type="ECO:0000256" key="2">
    <source>
        <dbReference type="ARBA" id="ARBA00022723"/>
    </source>
</evidence>
<keyword evidence="2" id="KW-0479">Metal-binding</keyword>
<evidence type="ECO:0000313" key="6">
    <source>
        <dbReference type="EMBL" id="GAJ09952.1"/>
    </source>
</evidence>
<evidence type="ECO:0000256" key="3">
    <source>
        <dbReference type="ARBA" id="ARBA00023004"/>
    </source>
</evidence>
<dbReference type="GO" id="GO:0046872">
    <property type="term" value="F:metal ion binding"/>
    <property type="evidence" value="ECO:0007669"/>
    <property type="project" value="UniProtKB-KW"/>
</dbReference>
<organism evidence="6">
    <name type="scientific">marine sediment metagenome</name>
    <dbReference type="NCBI Taxonomy" id="412755"/>
    <lineage>
        <taxon>unclassified sequences</taxon>
        <taxon>metagenomes</taxon>
        <taxon>ecological metagenomes</taxon>
    </lineage>
</organism>
<feature type="domain" description="ATPase BadF/BadG/BcrA/BcrD type" evidence="5">
    <location>
        <begin position="10"/>
        <end position="261"/>
    </location>
</feature>
<reference evidence="6" key="1">
    <citation type="journal article" date="2014" name="Front. Microbiol.">
        <title>High frequency of phylogenetically diverse reductive dehalogenase-homologous genes in deep subseafloor sedimentary metagenomes.</title>
        <authorList>
            <person name="Kawai M."/>
            <person name="Futagami T."/>
            <person name="Toyoda A."/>
            <person name="Takaki Y."/>
            <person name="Nishi S."/>
            <person name="Hori S."/>
            <person name="Arai W."/>
            <person name="Tsubouchi T."/>
            <person name="Morono Y."/>
            <person name="Uchiyama I."/>
            <person name="Ito T."/>
            <person name="Fujiyama A."/>
            <person name="Inagaki F."/>
            <person name="Takami H."/>
        </authorList>
    </citation>
    <scope>NUCLEOTIDE SEQUENCE</scope>
    <source>
        <strain evidence="6">Expedition CK06-06</strain>
    </source>
</reference>
<evidence type="ECO:0000259" key="5">
    <source>
        <dbReference type="Pfam" id="PF01869"/>
    </source>
</evidence>
<dbReference type="SUPFAM" id="SSF53067">
    <property type="entry name" value="Actin-like ATPase domain"/>
    <property type="match status" value="1"/>
</dbReference>
<comment type="caution">
    <text evidence="6">The sequence shown here is derived from an EMBL/GenBank/DDBJ whole genome shotgun (WGS) entry which is preliminary data.</text>
</comment>
<dbReference type="Pfam" id="PF01869">
    <property type="entry name" value="BcrAD_BadFG"/>
    <property type="match status" value="1"/>
</dbReference>
<evidence type="ECO:0000256" key="4">
    <source>
        <dbReference type="ARBA" id="ARBA00023014"/>
    </source>
</evidence>
<accession>X1V2D0</accession>
<dbReference type="PANTHER" id="PTHR32329:SF2">
    <property type="entry name" value="BIFUNCTIONAL PROTEIN [INCLUDES 2-HYDROXYACYL-COA DEHYDRATASE (N-TER) AND ITS ACTIVATOR DOMAIN (C_TERM)"/>
    <property type="match status" value="1"/>
</dbReference>
<keyword evidence="3" id="KW-0408">Iron</keyword>
<proteinExistence type="predicted"/>
<evidence type="ECO:0000256" key="1">
    <source>
        <dbReference type="ARBA" id="ARBA00001966"/>
    </source>
</evidence>
<comment type="cofactor">
    <cofactor evidence="1">
        <name>[4Fe-4S] cluster</name>
        <dbReference type="ChEBI" id="CHEBI:49883"/>
    </cofactor>
</comment>
<sequence length="261" mass="27611">GMKDHLITAGIDIGSTTSKAALWIDGRLGSYVIGPSTTNPRATARECYERVLQDAGLQADDVAYIVGTGYGRAKVSFAHENISELSAHGRGAKTLLPSARTVIDIGGQDTKVVLLDAGGQMIEYIMNDKCAAGTGRFLDFIAHSLGIGIEELEKLHVSGNYQPVRLSSMCSVFIESEVINLVNDEVPLPFIVQGLHQSIANRVAALVKRVGLVEDVVITGGVAKNAGVVDALERNLRVKLKTFPDGVDPQMMGGIGAAVIA</sequence>
<dbReference type="InterPro" id="IPR043129">
    <property type="entry name" value="ATPase_NBD"/>
</dbReference>
<gene>
    <name evidence="6" type="ORF">S12H4_41872</name>
</gene>
<feature type="non-terminal residue" evidence="6">
    <location>
        <position position="261"/>
    </location>
</feature>
<dbReference type="CDD" id="cd24036">
    <property type="entry name" value="ASKHA_NBD_BcrAD_BadFG_HgdC_HadI"/>
    <property type="match status" value="1"/>
</dbReference>
<dbReference type="AlphaFoldDB" id="X1V2D0"/>